<feature type="non-terminal residue" evidence="2">
    <location>
        <position position="1"/>
    </location>
</feature>
<sequence length="130" mass="13769">MSMPPSPTCDFERSSARQRLAPGDVLLYPGEVLETRLSRAGRLLAFLARAIGAPLPLQDGMTGAATVAVMENSGLGGLSWTRTYARQGKFPQVIHSAKCFAGSTGLEEHVGYGIGMSLAVTEENGALVFR</sequence>
<dbReference type="EMBL" id="GL574936">
    <property type="protein sequence ID" value="ELR04320.1"/>
    <property type="molecule type" value="Genomic_DNA"/>
</dbReference>
<proteinExistence type="predicted"/>
<dbReference type="Pfam" id="PF13761">
    <property type="entry name" value="DUF4166"/>
    <property type="match status" value="1"/>
</dbReference>
<dbReference type="VEuPathDB" id="FungiDB:GMDG_09029"/>
<dbReference type="InParanoid" id="L8FTN3"/>
<dbReference type="Proteomes" id="UP000011064">
    <property type="component" value="Unassembled WGS sequence"/>
</dbReference>
<evidence type="ECO:0000259" key="1">
    <source>
        <dbReference type="Pfam" id="PF13761"/>
    </source>
</evidence>
<reference evidence="3" key="1">
    <citation type="submission" date="2010-09" db="EMBL/GenBank/DDBJ databases">
        <title>The genome sequence of Geomyces destructans 20631-21.</title>
        <authorList>
            <consortium name="The Broad Institute Genome Sequencing Platform"/>
            <person name="Cuomo C.A."/>
            <person name="Blehert D.S."/>
            <person name="Lorch J.M."/>
            <person name="Young S.K."/>
            <person name="Zeng Q."/>
            <person name="Gargeya S."/>
            <person name="Fitzgerald M."/>
            <person name="Haas B."/>
            <person name="Abouelleil A."/>
            <person name="Alvarado L."/>
            <person name="Arachchi H.M."/>
            <person name="Berlin A."/>
            <person name="Brown A."/>
            <person name="Chapman S.B."/>
            <person name="Chen Z."/>
            <person name="Dunbar C."/>
            <person name="Freedman E."/>
            <person name="Gearin G."/>
            <person name="Gellesch M."/>
            <person name="Goldberg J."/>
            <person name="Griggs A."/>
            <person name="Gujja S."/>
            <person name="Heiman D."/>
            <person name="Howarth C."/>
            <person name="Larson L."/>
            <person name="Lui A."/>
            <person name="MacDonald P.J.P."/>
            <person name="Montmayeur A."/>
            <person name="Murphy C."/>
            <person name="Neiman D."/>
            <person name="Pearson M."/>
            <person name="Priest M."/>
            <person name="Roberts A."/>
            <person name="Saif S."/>
            <person name="Shea T."/>
            <person name="Shenoy N."/>
            <person name="Sisk P."/>
            <person name="Stolte C."/>
            <person name="Sykes S."/>
            <person name="Wortman J."/>
            <person name="Nusbaum C."/>
            <person name="Birren B."/>
        </authorList>
    </citation>
    <scope>NUCLEOTIDE SEQUENCE [LARGE SCALE GENOMIC DNA]</scope>
    <source>
        <strain evidence="3">ATCC MYA-4855 / 20631-21</strain>
    </source>
</reference>
<name>L8FTN3_PSED2</name>
<protein>
    <recommendedName>
        <fullName evidence="1">DUF4166 domain-containing protein</fullName>
    </recommendedName>
</protein>
<accession>L8FTN3</accession>
<feature type="domain" description="DUF4166" evidence="1">
    <location>
        <begin position="19"/>
        <end position="130"/>
    </location>
</feature>
<gene>
    <name evidence="2" type="ORF">GMDG_09029</name>
</gene>
<dbReference type="HOGENOM" id="CLU_1954002_0_0_1"/>
<keyword evidence="3" id="KW-1185">Reference proteome</keyword>
<organism evidence="2 3">
    <name type="scientific">Pseudogymnoascus destructans (strain ATCC MYA-4855 / 20631-21)</name>
    <name type="common">Bat white-nose syndrome fungus</name>
    <name type="synonym">Geomyces destructans</name>
    <dbReference type="NCBI Taxonomy" id="658429"/>
    <lineage>
        <taxon>Eukaryota</taxon>
        <taxon>Fungi</taxon>
        <taxon>Dikarya</taxon>
        <taxon>Ascomycota</taxon>
        <taxon>Pezizomycotina</taxon>
        <taxon>Leotiomycetes</taxon>
        <taxon>Thelebolales</taxon>
        <taxon>Thelebolaceae</taxon>
        <taxon>Pseudogymnoascus</taxon>
    </lineage>
</organism>
<dbReference type="AlphaFoldDB" id="L8FTN3"/>
<evidence type="ECO:0000313" key="3">
    <source>
        <dbReference type="Proteomes" id="UP000011064"/>
    </source>
</evidence>
<dbReference type="InterPro" id="IPR025311">
    <property type="entry name" value="DUF4166"/>
</dbReference>
<evidence type="ECO:0000313" key="2">
    <source>
        <dbReference type="EMBL" id="ELR04320.1"/>
    </source>
</evidence>